<dbReference type="CDD" id="cd05777">
    <property type="entry name" value="DNA_polB_delta_exo"/>
    <property type="match status" value="1"/>
</dbReference>
<reference evidence="12" key="1">
    <citation type="submission" date="2020-05" db="EMBL/GenBank/DDBJ databases">
        <title>Mycena genomes resolve the evolution of fungal bioluminescence.</title>
        <authorList>
            <person name="Tsai I.J."/>
        </authorList>
    </citation>
    <scope>NUCLEOTIDE SEQUENCE</scope>
    <source>
        <strain evidence="12">CCC161011</strain>
    </source>
</reference>
<evidence type="ECO:0000256" key="7">
    <source>
        <dbReference type="ARBA" id="ARBA00023125"/>
    </source>
</evidence>
<organism evidence="12 13">
    <name type="scientific">Mycena venus</name>
    <dbReference type="NCBI Taxonomy" id="2733690"/>
    <lineage>
        <taxon>Eukaryota</taxon>
        <taxon>Fungi</taxon>
        <taxon>Dikarya</taxon>
        <taxon>Basidiomycota</taxon>
        <taxon>Agaricomycotina</taxon>
        <taxon>Agaricomycetes</taxon>
        <taxon>Agaricomycetidae</taxon>
        <taxon>Agaricales</taxon>
        <taxon>Marasmiineae</taxon>
        <taxon>Mycenaceae</taxon>
        <taxon>Mycena</taxon>
    </lineage>
</organism>
<feature type="domain" description="DNA-directed DNA polymerase family B exonuclease" evidence="11">
    <location>
        <begin position="155"/>
        <end position="377"/>
    </location>
</feature>
<dbReference type="InterPro" id="IPR012337">
    <property type="entry name" value="RNaseH-like_sf"/>
</dbReference>
<evidence type="ECO:0000256" key="5">
    <source>
        <dbReference type="ARBA" id="ARBA00022705"/>
    </source>
</evidence>
<dbReference type="Proteomes" id="UP000620124">
    <property type="component" value="Unassembled WGS sequence"/>
</dbReference>
<proteinExistence type="inferred from homology"/>
<dbReference type="GO" id="GO:0003677">
    <property type="term" value="F:DNA binding"/>
    <property type="evidence" value="ECO:0007669"/>
    <property type="project" value="UniProtKB-KW"/>
</dbReference>
<keyword evidence="5" id="KW-0235">DNA replication</keyword>
<dbReference type="GO" id="GO:0043625">
    <property type="term" value="C:delta DNA polymerase complex"/>
    <property type="evidence" value="ECO:0007669"/>
    <property type="project" value="TreeGrafter"/>
</dbReference>
<dbReference type="GO" id="GO:0000166">
    <property type="term" value="F:nucleotide binding"/>
    <property type="evidence" value="ECO:0007669"/>
    <property type="project" value="InterPro"/>
</dbReference>
<dbReference type="GO" id="GO:0008296">
    <property type="term" value="F:3'-5'-DNA exonuclease activity"/>
    <property type="evidence" value="ECO:0007669"/>
    <property type="project" value="TreeGrafter"/>
</dbReference>
<dbReference type="GO" id="GO:0003887">
    <property type="term" value="F:DNA-directed DNA polymerase activity"/>
    <property type="evidence" value="ECO:0007669"/>
    <property type="project" value="UniProtKB-KW"/>
</dbReference>
<evidence type="ECO:0000256" key="3">
    <source>
        <dbReference type="ARBA" id="ARBA00022679"/>
    </source>
</evidence>
<sequence length="471" mass="52664">MLRTLIPPRISTLVTRLCTPVALCIPRQRQHSGSSTSETTVAIEKVAPPTTAEPGVSINGDNRDSPPSVIQSSFADVLKKMMDSDLRPQSSMGWPRKGPPPLDKSVDLIFFQTELIGNELPDVDADAAMFGVTKDGNSICIRIKRCTTSRSEITSDTKIPGMSWVKIPATKIAHISGLDRRSHCQLELAVEWADIEIQPFEDAAPPPPLRILSFDIECLGREDIFPEPEVDPVIQIGNMVSILGSPTPPFIRNIFTLDTCSEIPGADVISFADEANLLQSWSDFVQEVDPDLIIGYNITGFDFPYLLARAKALQVLRFPFLGRLKEVETVRERTITYTIREHTRSWEDIPLPGRLQLDLMQYIRREENQRSLSLNSVSKRFLGERKEDVHFTAIRGLQTGSADTRQRLAVYCLKDTYLPQRLFDVLGCVDKYTAVAHEKGIQFNSILPDCEPVETMPMLPQPTTQILSSNC</sequence>
<feature type="compositionally biased region" description="Polar residues" evidence="10">
    <location>
        <begin position="31"/>
        <end position="40"/>
    </location>
</feature>
<dbReference type="PANTHER" id="PTHR10322:SF23">
    <property type="entry name" value="DNA POLYMERASE DELTA CATALYTIC SUBUNIT"/>
    <property type="match status" value="1"/>
</dbReference>
<dbReference type="InterPro" id="IPR006133">
    <property type="entry name" value="DNA-dir_DNA_pol_B_exonuc"/>
</dbReference>
<dbReference type="GO" id="GO:0006297">
    <property type="term" value="P:nucleotide-excision repair, DNA gap filling"/>
    <property type="evidence" value="ECO:0007669"/>
    <property type="project" value="TreeGrafter"/>
</dbReference>
<evidence type="ECO:0000313" key="13">
    <source>
        <dbReference type="Proteomes" id="UP000620124"/>
    </source>
</evidence>
<accession>A0A8H6YT63</accession>
<dbReference type="InterPro" id="IPR050240">
    <property type="entry name" value="DNA_pol_type-B"/>
</dbReference>
<dbReference type="AlphaFoldDB" id="A0A8H6YT63"/>
<evidence type="ECO:0000256" key="1">
    <source>
        <dbReference type="ARBA" id="ARBA00005755"/>
    </source>
</evidence>
<dbReference type="SUPFAM" id="SSF53098">
    <property type="entry name" value="Ribonuclease H-like"/>
    <property type="match status" value="1"/>
</dbReference>
<keyword evidence="7" id="KW-0238">DNA-binding</keyword>
<dbReference type="Gene3D" id="2.40.50.730">
    <property type="match status" value="1"/>
</dbReference>
<dbReference type="Pfam" id="PF03104">
    <property type="entry name" value="DNA_pol_B_exo1"/>
    <property type="match status" value="1"/>
</dbReference>
<name>A0A8H6YT63_9AGAR</name>
<keyword evidence="4" id="KW-0548">Nucleotidyltransferase</keyword>
<dbReference type="SMART" id="SM00486">
    <property type="entry name" value="POLBc"/>
    <property type="match status" value="1"/>
</dbReference>
<comment type="catalytic activity">
    <reaction evidence="9">
        <text>DNA(n) + a 2'-deoxyribonucleoside 5'-triphosphate = DNA(n+1) + diphosphate</text>
        <dbReference type="Rhea" id="RHEA:22508"/>
        <dbReference type="Rhea" id="RHEA-COMP:17339"/>
        <dbReference type="Rhea" id="RHEA-COMP:17340"/>
        <dbReference type="ChEBI" id="CHEBI:33019"/>
        <dbReference type="ChEBI" id="CHEBI:61560"/>
        <dbReference type="ChEBI" id="CHEBI:173112"/>
        <dbReference type="EC" id="2.7.7.7"/>
    </reaction>
</comment>
<dbReference type="InterPro" id="IPR006172">
    <property type="entry name" value="DNA-dir_DNA_pol_B"/>
</dbReference>
<dbReference type="InterPro" id="IPR036397">
    <property type="entry name" value="RNaseH_sf"/>
</dbReference>
<evidence type="ECO:0000256" key="6">
    <source>
        <dbReference type="ARBA" id="ARBA00022932"/>
    </source>
</evidence>
<dbReference type="Gene3D" id="3.30.420.10">
    <property type="entry name" value="Ribonuclease H-like superfamily/Ribonuclease H"/>
    <property type="match status" value="1"/>
</dbReference>
<evidence type="ECO:0000256" key="9">
    <source>
        <dbReference type="ARBA" id="ARBA00049244"/>
    </source>
</evidence>
<evidence type="ECO:0000256" key="8">
    <source>
        <dbReference type="ARBA" id="ARBA00024411"/>
    </source>
</evidence>
<keyword evidence="13" id="KW-1185">Reference proteome</keyword>
<keyword evidence="6" id="KW-0239">DNA-directed DNA polymerase</keyword>
<evidence type="ECO:0000256" key="4">
    <source>
        <dbReference type="ARBA" id="ARBA00022695"/>
    </source>
</evidence>
<evidence type="ECO:0000256" key="2">
    <source>
        <dbReference type="ARBA" id="ARBA00012417"/>
    </source>
</evidence>
<dbReference type="FunFam" id="3.30.420.10:FF:000004">
    <property type="entry name" value="DNA polymerase"/>
    <property type="match status" value="1"/>
</dbReference>
<dbReference type="PANTHER" id="PTHR10322">
    <property type="entry name" value="DNA POLYMERASE CATALYTIC SUBUNIT"/>
    <property type="match status" value="1"/>
</dbReference>
<gene>
    <name evidence="12" type="ORF">MVEN_00342500</name>
</gene>
<dbReference type="EMBL" id="JACAZI010000003">
    <property type="protein sequence ID" value="KAF7364727.1"/>
    <property type="molecule type" value="Genomic_DNA"/>
</dbReference>
<dbReference type="OrthoDB" id="2414538at2759"/>
<feature type="region of interest" description="Disordered" evidence="10">
    <location>
        <begin position="28"/>
        <end position="68"/>
    </location>
</feature>
<evidence type="ECO:0000256" key="10">
    <source>
        <dbReference type="SAM" id="MobiDB-lite"/>
    </source>
</evidence>
<comment type="similarity">
    <text evidence="1">Belongs to the DNA polymerase type-B family.</text>
</comment>
<keyword evidence="3" id="KW-0808">Transferase</keyword>
<dbReference type="EC" id="2.7.7.7" evidence="2"/>
<evidence type="ECO:0000259" key="11">
    <source>
        <dbReference type="Pfam" id="PF03104"/>
    </source>
</evidence>
<dbReference type="GO" id="GO:0045004">
    <property type="term" value="P:DNA replication proofreading"/>
    <property type="evidence" value="ECO:0007669"/>
    <property type="project" value="TreeGrafter"/>
</dbReference>
<comment type="caution">
    <text evidence="12">The sequence shown here is derived from an EMBL/GenBank/DDBJ whole genome shotgun (WGS) entry which is preliminary data.</text>
</comment>
<dbReference type="GO" id="GO:0006287">
    <property type="term" value="P:base-excision repair, gap-filling"/>
    <property type="evidence" value="ECO:0007669"/>
    <property type="project" value="TreeGrafter"/>
</dbReference>
<evidence type="ECO:0000313" key="12">
    <source>
        <dbReference type="EMBL" id="KAF7364727.1"/>
    </source>
</evidence>
<protein>
    <recommendedName>
        <fullName evidence="8">DNA polymerase delta catalytic subunit</fullName>
        <ecNumber evidence="2">2.7.7.7</ecNumber>
    </recommendedName>
</protein>